<dbReference type="SMART" id="SM00267">
    <property type="entry name" value="GGDEF"/>
    <property type="match status" value="1"/>
</dbReference>
<dbReference type="AlphaFoldDB" id="A0A6B8KCH2"/>
<feature type="transmembrane region" description="Helical" evidence="1">
    <location>
        <begin position="268"/>
        <end position="284"/>
    </location>
</feature>
<dbReference type="InterPro" id="IPR013655">
    <property type="entry name" value="PAS_fold_3"/>
</dbReference>
<dbReference type="InterPro" id="IPR029787">
    <property type="entry name" value="Nucleotide_cyclase"/>
</dbReference>
<evidence type="ECO:0000256" key="1">
    <source>
        <dbReference type="SAM" id="Phobius"/>
    </source>
</evidence>
<dbReference type="InterPro" id="IPR035965">
    <property type="entry name" value="PAS-like_dom_sf"/>
</dbReference>
<evidence type="ECO:0000259" key="3">
    <source>
        <dbReference type="PROSITE" id="PS50113"/>
    </source>
</evidence>
<keyword evidence="1" id="KW-0472">Membrane</keyword>
<dbReference type="Pfam" id="PF07696">
    <property type="entry name" value="7TMR-DISMED2"/>
    <property type="match status" value="1"/>
</dbReference>
<organism evidence="6 7">
    <name type="scientific">Methylocystis heyeri</name>
    <dbReference type="NCBI Taxonomy" id="391905"/>
    <lineage>
        <taxon>Bacteria</taxon>
        <taxon>Pseudomonadati</taxon>
        <taxon>Pseudomonadota</taxon>
        <taxon>Alphaproteobacteria</taxon>
        <taxon>Hyphomicrobiales</taxon>
        <taxon>Methylocystaceae</taxon>
        <taxon>Methylocystis</taxon>
    </lineage>
</organism>
<dbReference type="Gene3D" id="3.20.20.450">
    <property type="entry name" value="EAL domain"/>
    <property type="match status" value="1"/>
</dbReference>
<proteinExistence type="predicted"/>
<feature type="transmembrane region" description="Helical" evidence="1">
    <location>
        <begin position="376"/>
        <end position="396"/>
    </location>
</feature>
<evidence type="ECO:0000313" key="7">
    <source>
        <dbReference type="Proteomes" id="UP000309061"/>
    </source>
</evidence>
<dbReference type="SMART" id="SM00086">
    <property type="entry name" value="PAC"/>
    <property type="match status" value="1"/>
</dbReference>
<protein>
    <submittedName>
        <fullName evidence="6">EAL domain-containing protein</fullName>
    </submittedName>
</protein>
<dbReference type="SUPFAM" id="SSF141868">
    <property type="entry name" value="EAL domain-like"/>
    <property type="match status" value="1"/>
</dbReference>
<dbReference type="InterPro" id="IPR052155">
    <property type="entry name" value="Biofilm_reg_signaling"/>
</dbReference>
<dbReference type="InterPro" id="IPR000014">
    <property type="entry name" value="PAS"/>
</dbReference>
<feature type="transmembrane region" description="Helical" evidence="1">
    <location>
        <begin position="317"/>
        <end position="339"/>
    </location>
</feature>
<feature type="domain" description="PAC" evidence="3">
    <location>
        <begin position="488"/>
        <end position="540"/>
    </location>
</feature>
<feature type="transmembrane region" description="Helical" evidence="1">
    <location>
        <begin position="346"/>
        <end position="370"/>
    </location>
</feature>
<dbReference type="Pfam" id="PF08447">
    <property type="entry name" value="PAS_3"/>
    <property type="match status" value="1"/>
</dbReference>
<dbReference type="SMART" id="SM00052">
    <property type="entry name" value="EAL"/>
    <property type="match status" value="1"/>
</dbReference>
<dbReference type="SUPFAM" id="SSF55785">
    <property type="entry name" value="PYP-like sensor domain (PAS domain)"/>
    <property type="match status" value="1"/>
</dbReference>
<dbReference type="InterPro" id="IPR011622">
    <property type="entry name" value="7TMR_DISM_rcpt_extracell_dom2"/>
</dbReference>
<dbReference type="InterPro" id="IPR043128">
    <property type="entry name" value="Rev_trsase/Diguanyl_cyclase"/>
</dbReference>
<evidence type="ECO:0000259" key="2">
    <source>
        <dbReference type="PROSITE" id="PS50112"/>
    </source>
</evidence>
<dbReference type="PANTHER" id="PTHR44757:SF2">
    <property type="entry name" value="BIOFILM ARCHITECTURE MAINTENANCE PROTEIN MBAA"/>
    <property type="match status" value="1"/>
</dbReference>
<dbReference type="Pfam" id="PF00563">
    <property type="entry name" value="EAL"/>
    <property type="match status" value="1"/>
</dbReference>
<dbReference type="NCBIfam" id="TIGR00254">
    <property type="entry name" value="GGDEF"/>
    <property type="match status" value="1"/>
</dbReference>
<keyword evidence="7" id="KW-1185">Reference proteome</keyword>
<sequence length="975" mass="106732">MQGLLLVAPVLCRREASFVGFKKYLLGLLAFLAFAPSAWAVDSVRVPHDAQAIDLTNAIEKHASQGDRLQVSTAPGSDGIVRRIEVGAKEPGTRPSWIVFALTNDTDEQIERLIVAPHFRLQGSGLIWPDLGATRISTITASQGFPPEQEESSDADVFRLTLDPGTTVTYVAELRTPNLPQLYLWEPDAYKDKVTSLTLYRGIVIGISGLLALFLTIVFVVKGAVIFPAAAALAWAVLAYVCIDFGFWDKIFGADPATDRIWRAGAETVLSATLVVFLFAYLNLNRWHVRAWHIAAVWLLILADLAGLAVFDAPVAAGVARISLGVVAVVGFALILYLASHGFDRAIMLIPTWFLLLLWVCAAGFTIFGWLTNDLVSPALIGGLVLIVMLIGFTVMQNAFASGGLGAGAISDIERKALALTGASEIVFDWDVPSDHIYVSPEAEVQLGLDRGGLEGSAASWLDLLHPFEQDRYRACLDAILEQRRGRIDQEFRLRSADGHYLCFRLRARPVVGPDGEVVRVVGTLNDVTEERNAQERLLHDAIRDNLTGLPNRQLFFDRLGATLVFARMHKELRPTVMCIDIDRFKQINEQVGVATGDSILLTISHRLGRLLQPQDTLARLDGDTFAIILVSEANPDTAITVAESVRRALATPVRFTDREISLFASIGVALFDPSVHPGAEDMLDDAEIAMRNAKRSGGNCIEVFRPAMRGQRSDRHTLEADLRRALERNEIKVLFQPVVRLEDRTIAGFETLVRWDHPKLGRVDAPDFLAVAEETGLIIDIGLLALERAGRELAAWQRALAVDPPIFASVSVSSQLLLRHDLLRDVKSVLMRNEIVRGSLKLELPENLVMENPEHSAQVLARLKELGAGLSLAGFGSGYSSLSYLQRFPFDTIKIDRSLVRQTGKASRAAILRSTISLAKDLGFDVIAEGAETESDAIELYQLGCGYAQGYAFGRPISLQEARRLLGAAPEAAA</sequence>
<dbReference type="EMBL" id="CP046052">
    <property type="protein sequence ID" value="QGM45292.1"/>
    <property type="molecule type" value="Genomic_DNA"/>
</dbReference>
<dbReference type="PROSITE" id="PS50883">
    <property type="entry name" value="EAL"/>
    <property type="match status" value="1"/>
</dbReference>
<dbReference type="CDD" id="cd00130">
    <property type="entry name" value="PAS"/>
    <property type="match status" value="1"/>
</dbReference>
<dbReference type="Pfam" id="PF00990">
    <property type="entry name" value="GGDEF"/>
    <property type="match status" value="1"/>
</dbReference>
<evidence type="ECO:0000313" key="6">
    <source>
        <dbReference type="EMBL" id="QGM45292.1"/>
    </source>
</evidence>
<dbReference type="PROSITE" id="PS50887">
    <property type="entry name" value="GGDEF"/>
    <property type="match status" value="1"/>
</dbReference>
<dbReference type="InterPro" id="IPR001633">
    <property type="entry name" value="EAL_dom"/>
</dbReference>
<dbReference type="SUPFAM" id="SSF55073">
    <property type="entry name" value="Nucleotide cyclase"/>
    <property type="match status" value="1"/>
</dbReference>
<dbReference type="KEGG" id="mhey:H2LOC_006060"/>
<dbReference type="Proteomes" id="UP000309061">
    <property type="component" value="Chromosome"/>
</dbReference>
<feature type="transmembrane region" description="Helical" evidence="1">
    <location>
        <begin position="227"/>
        <end position="248"/>
    </location>
</feature>
<dbReference type="Gene3D" id="3.30.70.270">
    <property type="match status" value="1"/>
</dbReference>
<reference evidence="6 7" key="1">
    <citation type="submission" date="2019-11" db="EMBL/GenBank/DDBJ databases">
        <title>The genome sequence of Methylocystis heyeri.</title>
        <authorList>
            <person name="Oshkin I.Y."/>
            <person name="Miroshnikov K."/>
            <person name="Dedysh S.N."/>
        </authorList>
    </citation>
    <scope>NUCLEOTIDE SEQUENCE [LARGE SCALE GENOMIC DNA]</scope>
    <source>
        <strain evidence="6 7">H2</strain>
    </source>
</reference>
<dbReference type="PROSITE" id="PS50113">
    <property type="entry name" value="PAC"/>
    <property type="match status" value="1"/>
</dbReference>
<evidence type="ECO:0000259" key="5">
    <source>
        <dbReference type="PROSITE" id="PS50887"/>
    </source>
</evidence>
<dbReference type="InterPro" id="IPR000700">
    <property type="entry name" value="PAS-assoc_C"/>
</dbReference>
<keyword evidence="1" id="KW-1133">Transmembrane helix</keyword>
<dbReference type="PANTHER" id="PTHR44757">
    <property type="entry name" value="DIGUANYLATE CYCLASE DGCP"/>
    <property type="match status" value="1"/>
</dbReference>
<feature type="domain" description="PAS" evidence="2">
    <location>
        <begin position="412"/>
        <end position="484"/>
    </location>
</feature>
<dbReference type="PROSITE" id="PS50112">
    <property type="entry name" value="PAS"/>
    <property type="match status" value="1"/>
</dbReference>
<evidence type="ECO:0000259" key="4">
    <source>
        <dbReference type="PROSITE" id="PS50883"/>
    </source>
</evidence>
<keyword evidence="1" id="KW-0812">Transmembrane</keyword>
<name>A0A6B8KCH2_9HYPH</name>
<dbReference type="InterPro" id="IPR035919">
    <property type="entry name" value="EAL_sf"/>
</dbReference>
<dbReference type="OrthoDB" id="9814202at2"/>
<feature type="domain" description="GGDEF" evidence="5">
    <location>
        <begin position="573"/>
        <end position="707"/>
    </location>
</feature>
<dbReference type="CDD" id="cd01949">
    <property type="entry name" value="GGDEF"/>
    <property type="match status" value="1"/>
</dbReference>
<dbReference type="InterPro" id="IPR000160">
    <property type="entry name" value="GGDEF_dom"/>
</dbReference>
<dbReference type="InterPro" id="IPR001610">
    <property type="entry name" value="PAC"/>
</dbReference>
<feature type="transmembrane region" description="Helical" evidence="1">
    <location>
        <begin position="291"/>
        <end position="311"/>
    </location>
</feature>
<dbReference type="Gene3D" id="3.30.450.20">
    <property type="entry name" value="PAS domain"/>
    <property type="match status" value="1"/>
</dbReference>
<accession>A0A6B8KCH2</accession>
<feature type="transmembrane region" description="Helical" evidence="1">
    <location>
        <begin position="199"/>
        <end position="220"/>
    </location>
</feature>
<dbReference type="NCBIfam" id="TIGR00229">
    <property type="entry name" value="sensory_box"/>
    <property type="match status" value="1"/>
</dbReference>
<dbReference type="RefSeq" id="WP_136495574.1">
    <property type="nucleotide sequence ID" value="NZ_CP046052.1"/>
</dbReference>
<gene>
    <name evidence="6" type="ORF">H2LOC_006060</name>
</gene>
<feature type="domain" description="EAL" evidence="4">
    <location>
        <begin position="716"/>
        <end position="971"/>
    </location>
</feature>
<dbReference type="CDD" id="cd01948">
    <property type="entry name" value="EAL"/>
    <property type="match status" value="1"/>
</dbReference>